<evidence type="ECO:0000256" key="6">
    <source>
        <dbReference type="ARBA" id="ARBA00022777"/>
    </source>
</evidence>
<keyword evidence="10" id="KW-0812">Transmembrane</keyword>
<evidence type="ECO:0000256" key="1">
    <source>
        <dbReference type="ARBA" id="ARBA00009684"/>
    </source>
</evidence>
<feature type="transmembrane region" description="Helical" evidence="10">
    <location>
        <begin position="235"/>
        <end position="257"/>
    </location>
</feature>
<protein>
    <recommendedName>
        <fullName evidence="3 9">4-diphosphocytidyl-2-C-methyl-D-erythritol kinase</fullName>
        <shortName evidence="9">CMK</shortName>
        <ecNumber evidence="2 9">2.7.1.148</ecNumber>
    </recommendedName>
    <alternativeName>
        <fullName evidence="8 9">4-(cytidine-5'-diphospho)-2-C-methyl-D-erythritol kinase</fullName>
    </alternativeName>
</protein>
<evidence type="ECO:0000313" key="13">
    <source>
        <dbReference type="EMBL" id="TET45816.1"/>
    </source>
</evidence>
<evidence type="ECO:0000256" key="8">
    <source>
        <dbReference type="ARBA" id="ARBA00032554"/>
    </source>
</evidence>
<feature type="domain" description="GHMP kinase N-terminal" evidence="11">
    <location>
        <begin position="66"/>
        <end position="144"/>
    </location>
</feature>
<comment type="caution">
    <text evidence="13">The sequence shown here is derived from an EMBL/GenBank/DDBJ whole genome shotgun (WGS) entry which is preliminary data.</text>
</comment>
<dbReference type="EMBL" id="SOJN01000075">
    <property type="protein sequence ID" value="TET45816.1"/>
    <property type="molecule type" value="Genomic_DNA"/>
</dbReference>
<dbReference type="GO" id="GO:0016114">
    <property type="term" value="P:terpenoid biosynthetic process"/>
    <property type="evidence" value="ECO:0007669"/>
    <property type="project" value="UniProtKB-UniRule"/>
</dbReference>
<dbReference type="Proteomes" id="UP000315525">
    <property type="component" value="Unassembled WGS sequence"/>
</dbReference>
<proteinExistence type="inferred from homology"/>
<evidence type="ECO:0000256" key="3">
    <source>
        <dbReference type="ARBA" id="ARBA00017473"/>
    </source>
</evidence>
<evidence type="ECO:0000313" key="14">
    <source>
        <dbReference type="Proteomes" id="UP000315525"/>
    </source>
</evidence>
<dbReference type="InterPro" id="IPR036554">
    <property type="entry name" value="GHMP_kinase_C_sf"/>
</dbReference>
<keyword evidence="7 9" id="KW-0067">ATP-binding</keyword>
<comment type="function">
    <text evidence="9">Catalyzes the phosphorylation of the position 2 hydroxy group of 4-diphosphocytidyl-2C-methyl-D-erythritol.</text>
</comment>
<comment type="catalytic activity">
    <reaction evidence="9">
        <text>4-CDP-2-C-methyl-D-erythritol + ATP = 4-CDP-2-C-methyl-D-erythritol 2-phosphate + ADP + H(+)</text>
        <dbReference type="Rhea" id="RHEA:18437"/>
        <dbReference type="ChEBI" id="CHEBI:15378"/>
        <dbReference type="ChEBI" id="CHEBI:30616"/>
        <dbReference type="ChEBI" id="CHEBI:57823"/>
        <dbReference type="ChEBI" id="CHEBI:57919"/>
        <dbReference type="ChEBI" id="CHEBI:456216"/>
        <dbReference type="EC" id="2.7.1.148"/>
    </reaction>
</comment>
<keyword evidence="4 9" id="KW-0808">Transferase</keyword>
<evidence type="ECO:0000256" key="4">
    <source>
        <dbReference type="ARBA" id="ARBA00022679"/>
    </source>
</evidence>
<dbReference type="InterPro" id="IPR013750">
    <property type="entry name" value="GHMP_kinase_C_dom"/>
</dbReference>
<dbReference type="SUPFAM" id="SSF55060">
    <property type="entry name" value="GHMP Kinase, C-terminal domain"/>
    <property type="match status" value="1"/>
</dbReference>
<keyword evidence="10" id="KW-1133">Transmembrane helix</keyword>
<comment type="similarity">
    <text evidence="1 9">Belongs to the GHMP kinase family. IspE subfamily.</text>
</comment>
<dbReference type="NCBIfam" id="TIGR00154">
    <property type="entry name" value="ispE"/>
    <property type="match status" value="1"/>
</dbReference>
<evidence type="ECO:0000259" key="11">
    <source>
        <dbReference type="Pfam" id="PF00288"/>
    </source>
</evidence>
<feature type="transmembrane region" description="Helical" evidence="10">
    <location>
        <begin position="164"/>
        <end position="181"/>
    </location>
</feature>
<evidence type="ECO:0000256" key="2">
    <source>
        <dbReference type="ARBA" id="ARBA00012052"/>
    </source>
</evidence>
<dbReference type="AlphaFoldDB" id="A0A523UTI0"/>
<feature type="active site" evidence="9">
    <location>
        <position position="136"/>
    </location>
</feature>
<organism evidence="13 14">
    <name type="scientific">candidate division TA06 bacterium</name>
    <dbReference type="NCBI Taxonomy" id="2250710"/>
    <lineage>
        <taxon>Bacteria</taxon>
        <taxon>Bacteria division TA06</taxon>
    </lineage>
</organism>
<evidence type="ECO:0000256" key="5">
    <source>
        <dbReference type="ARBA" id="ARBA00022741"/>
    </source>
</evidence>
<feature type="active site" evidence="9">
    <location>
        <position position="11"/>
    </location>
</feature>
<dbReference type="PANTHER" id="PTHR43527:SF2">
    <property type="entry name" value="4-DIPHOSPHOCYTIDYL-2-C-METHYL-D-ERYTHRITOL KINASE, CHLOROPLASTIC"/>
    <property type="match status" value="1"/>
</dbReference>
<evidence type="ECO:0000256" key="9">
    <source>
        <dbReference type="HAMAP-Rule" id="MF_00061"/>
    </source>
</evidence>
<reference evidence="13 14" key="1">
    <citation type="submission" date="2019-03" db="EMBL/GenBank/DDBJ databases">
        <title>Metabolic potential of uncultured bacteria and archaea associated with petroleum seepage in deep-sea sediments.</title>
        <authorList>
            <person name="Dong X."/>
            <person name="Hubert C."/>
        </authorList>
    </citation>
    <scope>NUCLEOTIDE SEQUENCE [LARGE SCALE GENOMIC DNA]</scope>
    <source>
        <strain evidence="13">E44_bin18</strain>
    </source>
</reference>
<dbReference type="GO" id="GO:0005524">
    <property type="term" value="F:ATP binding"/>
    <property type="evidence" value="ECO:0007669"/>
    <property type="project" value="UniProtKB-UniRule"/>
</dbReference>
<dbReference type="PIRSF" id="PIRSF010376">
    <property type="entry name" value="IspE"/>
    <property type="match status" value="1"/>
</dbReference>
<dbReference type="HAMAP" id="MF_00061">
    <property type="entry name" value="IspE"/>
    <property type="match status" value="1"/>
</dbReference>
<keyword evidence="6 9" id="KW-0418">Kinase</keyword>
<comment type="pathway">
    <text evidence="9">Isoprenoid biosynthesis; isopentenyl diphosphate biosynthesis via DXP pathway; isopentenyl diphosphate from 1-deoxy-D-xylulose 5-phosphate: step 3/6.</text>
</comment>
<gene>
    <name evidence="9 13" type="primary">ispE</name>
    <name evidence="13" type="ORF">E3J62_06505</name>
</gene>
<keyword evidence="9" id="KW-0414">Isoprene biosynthesis</keyword>
<keyword evidence="10" id="KW-0472">Membrane</keyword>
<dbReference type="InterPro" id="IPR014721">
    <property type="entry name" value="Ribsml_uS5_D2-typ_fold_subgr"/>
</dbReference>
<dbReference type="Pfam" id="PF00288">
    <property type="entry name" value="GHMP_kinases_N"/>
    <property type="match status" value="1"/>
</dbReference>
<dbReference type="EC" id="2.7.1.148" evidence="2 9"/>
<dbReference type="SUPFAM" id="SSF54211">
    <property type="entry name" value="Ribosomal protein S5 domain 2-like"/>
    <property type="match status" value="1"/>
</dbReference>
<evidence type="ECO:0000259" key="12">
    <source>
        <dbReference type="Pfam" id="PF08544"/>
    </source>
</evidence>
<dbReference type="UniPathway" id="UPA00056">
    <property type="reaction ID" value="UER00094"/>
</dbReference>
<dbReference type="Gene3D" id="3.30.70.890">
    <property type="entry name" value="GHMP kinase, C-terminal domain"/>
    <property type="match status" value="1"/>
</dbReference>
<dbReference type="InterPro" id="IPR006204">
    <property type="entry name" value="GHMP_kinase_N_dom"/>
</dbReference>
<dbReference type="GO" id="GO:0019288">
    <property type="term" value="P:isopentenyl diphosphate biosynthetic process, methylerythritol 4-phosphate pathway"/>
    <property type="evidence" value="ECO:0007669"/>
    <property type="project" value="UniProtKB-UniRule"/>
</dbReference>
<feature type="binding site" evidence="9">
    <location>
        <begin position="94"/>
        <end position="104"/>
    </location>
    <ligand>
        <name>ATP</name>
        <dbReference type="ChEBI" id="CHEBI:30616"/>
    </ligand>
</feature>
<dbReference type="GO" id="GO:0050515">
    <property type="term" value="F:4-(cytidine 5'-diphospho)-2-C-methyl-D-erythritol kinase activity"/>
    <property type="evidence" value="ECO:0007669"/>
    <property type="project" value="UniProtKB-UniRule"/>
</dbReference>
<evidence type="ECO:0000256" key="10">
    <source>
        <dbReference type="SAM" id="Phobius"/>
    </source>
</evidence>
<name>A0A523UTI0_UNCT6</name>
<dbReference type="Pfam" id="PF08544">
    <property type="entry name" value="GHMP_kinases_C"/>
    <property type="match status" value="1"/>
</dbReference>
<keyword evidence="5 9" id="KW-0547">Nucleotide-binding</keyword>
<dbReference type="PANTHER" id="PTHR43527">
    <property type="entry name" value="4-DIPHOSPHOCYTIDYL-2-C-METHYL-D-ERYTHRITOL KINASE, CHLOROPLASTIC"/>
    <property type="match status" value="1"/>
</dbReference>
<dbReference type="InterPro" id="IPR020568">
    <property type="entry name" value="Ribosomal_Su5_D2-typ_SF"/>
</dbReference>
<evidence type="ECO:0000256" key="7">
    <source>
        <dbReference type="ARBA" id="ARBA00022840"/>
    </source>
</evidence>
<dbReference type="InterPro" id="IPR004424">
    <property type="entry name" value="IspE"/>
</dbReference>
<accession>A0A523UTI0</accession>
<feature type="domain" description="GHMP kinase C-terminal" evidence="12">
    <location>
        <begin position="199"/>
        <end position="273"/>
    </location>
</feature>
<dbReference type="Gene3D" id="3.30.230.10">
    <property type="match status" value="1"/>
</dbReference>
<sequence>MPLLSMKSCAKVNLGLRIVGKRSDGYHDVETILQTIDLSDEIEIDETSAGIEVVCDTPGVPEGQENLAFAAAKMTLEAADSTRGVRIKIDKKIPSGGGLGGASSNAAATIKGLNRLFDLGLDEEKMCGIARILGSDVPFFIRGGTALATGRGDRLQRMDVKKQLNLVVVFPGFPISTGWAYQKANSGLTRPDFDIKILASALERGDLSTLCKRLYNSFEEVVFGHYPDLFDMKKMMLQLGALGALLSGSGSCVFCVVEGRDSGRTIVSQFTKEGLAAWETTTC</sequence>